<dbReference type="EMBL" id="JZRB01000010">
    <property type="protein sequence ID" value="KJV36259.1"/>
    <property type="molecule type" value="Genomic_DNA"/>
</dbReference>
<evidence type="ECO:0000313" key="2">
    <source>
        <dbReference type="Proteomes" id="UP000033651"/>
    </source>
</evidence>
<sequence>MDMLAVLDQASRIDPDRGRVYRWYADDPIAGLGDRTAADLVRAGETSRLLALLREIEAAERSARHVRGK</sequence>
<protein>
    <recommendedName>
        <fullName evidence="3">Antitoxin Xre/MbcA/ParS-like toxin-binding domain-containing protein</fullName>
    </recommendedName>
</protein>
<accession>A0A0F3L1N0</accession>
<comment type="caution">
    <text evidence="1">The sequence shown here is derived from an EMBL/GenBank/DDBJ whole genome shotgun (WGS) entry which is preliminary data.</text>
</comment>
<dbReference type="AlphaFoldDB" id="A0A0F3L1N0"/>
<dbReference type="PATRIC" id="fig|345309.4.peg.190"/>
<gene>
    <name evidence="1" type="ORF">VI08_05235</name>
</gene>
<evidence type="ECO:0000313" key="1">
    <source>
        <dbReference type="EMBL" id="KJV36259.1"/>
    </source>
</evidence>
<reference evidence="1 2" key="1">
    <citation type="submission" date="2015-03" db="EMBL/GenBank/DDBJ databases">
        <title>Draft genome sequence of Luteibacter yeojuensis strain SU11.</title>
        <authorList>
            <person name="Sulaiman J."/>
            <person name="Priya K."/>
            <person name="Chan K.-G."/>
        </authorList>
    </citation>
    <scope>NUCLEOTIDE SEQUENCE [LARGE SCALE GENOMIC DNA]</scope>
    <source>
        <strain evidence="1 2">SU11</strain>
    </source>
</reference>
<evidence type="ECO:0008006" key="3">
    <source>
        <dbReference type="Google" id="ProtNLM"/>
    </source>
</evidence>
<proteinExistence type="predicted"/>
<organism evidence="1 2">
    <name type="scientific">Luteibacter yeojuensis</name>
    <dbReference type="NCBI Taxonomy" id="345309"/>
    <lineage>
        <taxon>Bacteria</taxon>
        <taxon>Pseudomonadati</taxon>
        <taxon>Pseudomonadota</taxon>
        <taxon>Gammaproteobacteria</taxon>
        <taxon>Lysobacterales</taxon>
        <taxon>Rhodanobacteraceae</taxon>
        <taxon>Luteibacter</taxon>
    </lineage>
</organism>
<keyword evidence="2" id="KW-1185">Reference proteome</keyword>
<name>A0A0F3L1N0_9GAMM</name>
<dbReference type="Proteomes" id="UP000033651">
    <property type="component" value="Unassembled WGS sequence"/>
</dbReference>